<comment type="subcellular location">
    <subcellularLocation>
        <location evidence="1 7">Endoplasmic reticulum membrane</location>
        <topology evidence="1 7">Peripheral membrane protein</topology>
        <orientation evidence="1 7">Lumenal side</orientation>
    </subcellularLocation>
</comment>
<dbReference type="PROSITE" id="PS51914">
    <property type="entry name" value="MRH"/>
    <property type="match status" value="1"/>
</dbReference>
<feature type="compositionally biased region" description="Basic and acidic residues" evidence="8">
    <location>
        <begin position="433"/>
        <end position="442"/>
    </location>
</feature>
<dbReference type="HOGENOM" id="CLU_427710_0_0_1"/>
<comment type="similarity">
    <text evidence="2 7">Belongs to the OS-9 family.</text>
</comment>
<dbReference type="InterPro" id="IPR009011">
    <property type="entry name" value="Man6P_isomerase_rcpt-bd_dom_sf"/>
</dbReference>
<evidence type="ECO:0000256" key="6">
    <source>
        <dbReference type="ARBA" id="ARBA00023157"/>
    </source>
</evidence>
<evidence type="ECO:0000256" key="2">
    <source>
        <dbReference type="ARBA" id="ARBA00009918"/>
    </source>
</evidence>
<dbReference type="SUPFAM" id="SSF50911">
    <property type="entry name" value="Mannose 6-phosphate receptor domain"/>
    <property type="match status" value="1"/>
</dbReference>
<feature type="compositionally biased region" description="Polar residues" evidence="8">
    <location>
        <begin position="555"/>
        <end position="590"/>
    </location>
</feature>
<dbReference type="GeneID" id="11532652"/>
<sequence length="640" mass="72017">MRLLPYLFCTLIAGLCSGLFMPLEDPLLLNKYSINYISLQAWEKSILSNETALTEGSIHDMGDSLKCYIPDSSNYNPSEEIAERNETELNKIMADNLEKGVKIIQETLTSCIIHPNGFWNYKYCPGDSLVQYHANSGSDHLLAYNLGRSPKRIQDRQYQLLYNEYGYYIGEFLDDGEYCEVTGYPRMTEIQYTCGPSNGPANFQWARETKTCVYEARINIPELCDLELLSLNDDKKTARPVICVKDFNINTSSSNATDADGSSSLNPGVINVLSAYDPTFLGYSFYLLTPKSAVINSEIKNRNLLMYTGAVSKYASLDELYAVLYQKASNAVSRMMFMKYLLLPDNKPFKEGDEFTWVADLVNMEGNRVYTLTFHINERLLVDIQKTEGVQFPEIGNFISYKRKGGKLIRLPRENKAPTANPIKKITSSQESHIVEEERNADETNNSVKVESSVKTQGFDKVITAEKKELINSDNQDVTSMNKKVNSIKSNSVSDLTIKSTTTIITTSVLASEFSSKEKSIDSTDKVNKIKNENIHKINDREKKPNKLESKNVKSELNTSKKPIENEINNKPTKTNENSNFVSLQNSHKSQATKDLGKEVTPASIISKSEAKKTTLASTQSKESDYTVHNVDSTIVHDEL</sequence>
<feature type="chain" id="PRO_5003508530" description="Endoplasmic reticulum lectin" evidence="9">
    <location>
        <begin position="19"/>
        <end position="640"/>
    </location>
</feature>
<dbReference type="GO" id="GO:0030970">
    <property type="term" value="P:retrograde protein transport, ER to cytosol"/>
    <property type="evidence" value="ECO:0007669"/>
    <property type="project" value="TreeGrafter"/>
</dbReference>
<dbReference type="InterPro" id="IPR012913">
    <property type="entry name" value="OS9-like_dom"/>
</dbReference>
<dbReference type="KEGG" id="tpf:TPHA_0A03870"/>
<organism evidence="11 12">
    <name type="scientific">Tetrapisispora phaffii (strain ATCC 24235 / CBS 4417 / NBRC 1672 / NRRL Y-8282 / UCD 70-5)</name>
    <name type="common">Yeast</name>
    <name type="synonym">Fabospora phaffii</name>
    <dbReference type="NCBI Taxonomy" id="1071381"/>
    <lineage>
        <taxon>Eukaryota</taxon>
        <taxon>Fungi</taxon>
        <taxon>Dikarya</taxon>
        <taxon>Ascomycota</taxon>
        <taxon>Saccharomycotina</taxon>
        <taxon>Saccharomycetes</taxon>
        <taxon>Saccharomycetales</taxon>
        <taxon>Saccharomycetaceae</taxon>
        <taxon>Tetrapisispora</taxon>
    </lineage>
</organism>
<dbReference type="STRING" id="1071381.G8BNI5"/>
<keyword evidence="12" id="KW-1185">Reference proteome</keyword>
<evidence type="ECO:0000313" key="12">
    <source>
        <dbReference type="Proteomes" id="UP000005666"/>
    </source>
</evidence>
<keyword evidence="6" id="KW-1015">Disulfide bond</keyword>
<feature type="domain" description="MRH" evidence="10">
    <location>
        <begin position="65"/>
        <end position="226"/>
    </location>
</feature>
<keyword evidence="5 7" id="KW-0256">Endoplasmic reticulum</keyword>
<evidence type="ECO:0000256" key="5">
    <source>
        <dbReference type="ARBA" id="ARBA00022824"/>
    </source>
</evidence>
<dbReference type="eggNOG" id="KOG3394">
    <property type="taxonomic scope" value="Eukaryota"/>
</dbReference>
<dbReference type="Pfam" id="PF17880">
    <property type="entry name" value="Yos9_DD"/>
    <property type="match status" value="1"/>
</dbReference>
<evidence type="ECO:0000256" key="1">
    <source>
        <dbReference type="ARBA" id="ARBA00004367"/>
    </source>
</evidence>
<dbReference type="EMBL" id="HE612856">
    <property type="protein sequence ID" value="CCE61463.1"/>
    <property type="molecule type" value="Genomic_DNA"/>
</dbReference>
<dbReference type="GO" id="GO:0030968">
    <property type="term" value="P:endoplasmic reticulum unfolded protein response"/>
    <property type="evidence" value="ECO:0007669"/>
    <property type="project" value="UniProtKB-UniRule"/>
</dbReference>
<gene>
    <name evidence="11" type="primary">TPHA0A03870</name>
    <name evidence="11" type="ordered locus">TPHA_0A03870</name>
</gene>
<name>G8BNI5_TETPH</name>
<dbReference type="GO" id="GO:0030246">
    <property type="term" value="F:carbohydrate binding"/>
    <property type="evidence" value="ECO:0007669"/>
    <property type="project" value="UniProtKB-UniRule"/>
</dbReference>
<dbReference type="GO" id="GO:0005788">
    <property type="term" value="C:endoplasmic reticulum lumen"/>
    <property type="evidence" value="ECO:0007669"/>
    <property type="project" value="UniProtKB-UniRule"/>
</dbReference>
<dbReference type="PANTHER" id="PTHR15414:SF0">
    <property type="entry name" value="ENDOPLASMIC RETICULUM LECTIN 1"/>
    <property type="match status" value="1"/>
</dbReference>
<dbReference type="Gene3D" id="2.70.130.10">
    <property type="entry name" value="Mannose-6-phosphate receptor binding domain"/>
    <property type="match status" value="1"/>
</dbReference>
<dbReference type="RefSeq" id="XP_003683897.1">
    <property type="nucleotide sequence ID" value="XM_003683849.1"/>
</dbReference>
<dbReference type="PANTHER" id="PTHR15414">
    <property type="entry name" value="OS-9-RELATED"/>
    <property type="match status" value="1"/>
</dbReference>
<dbReference type="InterPro" id="IPR041039">
    <property type="entry name" value="Yos9_DD"/>
</dbReference>
<dbReference type="InterPro" id="IPR044865">
    <property type="entry name" value="MRH_dom"/>
</dbReference>
<feature type="signal peptide" evidence="9">
    <location>
        <begin position="1"/>
        <end position="18"/>
    </location>
</feature>
<evidence type="ECO:0000259" key="10">
    <source>
        <dbReference type="PROSITE" id="PS51914"/>
    </source>
</evidence>
<feature type="region of interest" description="Disordered" evidence="8">
    <location>
        <begin position="428"/>
        <end position="451"/>
    </location>
</feature>
<evidence type="ECO:0000256" key="3">
    <source>
        <dbReference type="ARBA" id="ARBA00022729"/>
    </source>
</evidence>
<evidence type="ECO:0000256" key="4">
    <source>
        <dbReference type="ARBA" id="ARBA00022734"/>
    </source>
</evidence>
<evidence type="ECO:0000256" key="8">
    <source>
        <dbReference type="SAM" id="MobiDB-lite"/>
    </source>
</evidence>
<evidence type="ECO:0000313" key="11">
    <source>
        <dbReference type="EMBL" id="CCE61463.1"/>
    </source>
</evidence>
<comment type="function">
    <text evidence="7">Lectin involved in the quality control of the secretory pathway. As a member of the endoplasmic reticulum-associated degradation lumenal (ERAD-L) surveillance system, targets misfolded endoplasmic reticulum lumenal glycoproteins for degradation.</text>
</comment>
<feature type="compositionally biased region" description="Basic and acidic residues" evidence="8">
    <location>
        <begin position="539"/>
        <end position="554"/>
    </location>
</feature>
<dbReference type="GO" id="GO:0005789">
    <property type="term" value="C:endoplasmic reticulum membrane"/>
    <property type="evidence" value="ECO:0007669"/>
    <property type="project" value="UniProtKB-SubCell"/>
</dbReference>
<protein>
    <recommendedName>
        <fullName evidence="7">Endoplasmic reticulum lectin</fullName>
    </recommendedName>
    <alternativeName>
        <fullName evidence="7">Protein OS-9</fullName>
    </alternativeName>
    <alternativeName>
        <fullName evidence="7">Protein OS-9 homolog</fullName>
    </alternativeName>
</protein>
<proteinExistence type="inferred from homology"/>
<dbReference type="OrthoDB" id="448954at2759"/>
<keyword evidence="7" id="KW-0472">Membrane</keyword>
<dbReference type="CDD" id="cd11745">
    <property type="entry name" value="Yos9_DD"/>
    <property type="match status" value="1"/>
</dbReference>
<keyword evidence="3 9" id="KW-0732">Signal</keyword>
<reference evidence="11 12" key="1">
    <citation type="journal article" date="2011" name="Proc. Natl. Acad. Sci. U.S.A.">
        <title>Evolutionary erosion of yeast sex chromosomes by mating-type switching accidents.</title>
        <authorList>
            <person name="Gordon J.L."/>
            <person name="Armisen D."/>
            <person name="Proux-Wera E."/>
            <person name="Oheigeartaigh S.S."/>
            <person name="Byrne K.P."/>
            <person name="Wolfe K.H."/>
        </authorList>
    </citation>
    <scope>NUCLEOTIDE SEQUENCE [LARGE SCALE GENOMIC DNA]</scope>
    <source>
        <strain evidence="12">ATCC 24235 / CBS 4417 / NBRC 1672 / NRRL Y-8282 / UCD 70-5</strain>
    </source>
</reference>
<evidence type="ECO:0000256" key="9">
    <source>
        <dbReference type="SAM" id="SignalP"/>
    </source>
</evidence>
<feature type="region of interest" description="Disordered" evidence="8">
    <location>
        <begin position="539"/>
        <end position="640"/>
    </location>
</feature>
<dbReference type="Proteomes" id="UP000005666">
    <property type="component" value="Chromosome 1"/>
</dbReference>
<keyword evidence="4 7" id="KW-0430">Lectin</keyword>
<dbReference type="InterPro" id="IPR045149">
    <property type="entry name" value="OS-9-like"/>
</dbReference>
<dbReference type="OMA" id="QWARETK"/>
<dbReference type="Gene3D" id="3.10.310.60">
    <property type="match status" value="1"/>
</dbReference>
<evidence type="ECO:0000256" key="7">
    <source>
        <dbReference type="RuleBase" id="RU369099"/>
    </source>
</evidence>
<dbReference type="Pfam" id="PF07915">
    <property type="entry name" value="PRKCSH"/>
    <property type="match status" value="1"/>
</dbReference>
<accession>G8BNI5</accession>
<dbReference type="AlphaFoldDB" id="G8BNI5"/>